<feature type="binding site" evidence="7">
    <location>
        <position position="148"/>
    </location>
    <ligand>
        <name>substrate</name>
    </ligand>
</feature>
<dbReference type="AlphaFoldDB" id="A0A557SX82"/>
<proteinExistence type="inferred from homology"/>
<dbReference type="Pfam" id="PF00719">
    <property type="entry name" value="Pyrophosphatase"/>
    <property type="match status" value="1"/>
</dbReference>
<gene>
    <name evidence="7 8" type="primary">ppa</name>
    <name evidence="8" type="ORF">NARC_40181</name>
</gene>
<sequence>MEKSLNVNKFDQIGAGKNPPGDIYVVVEIPKNSNIKYELDEETGILFVDRKLHTSMVYPFNYGFVPQTKEDDGDPIDILILSNDEFSPLSVIKAKPIGVLIMEDEEGKDSKIIAVPHTKIDFDYSRFDEIDQLDNRTLDKIKHFFEHYKELEKGKFVKVTGWENSKTAKQIINQGMDRFKTESS</sequence>
<evidence type="ECO:0000256" key="2">
    <source>
        <dbReference type="ARBA" id="ARBA00022490"/>
    </source>
</evidence>
<evidence type="ECO:0000256" key="7">
    <source>
        <dbReference type="HAMAP-Rule" id="MF_00209"/>
    </source>
</evidence>
<comment type="function">
    <text evidence="7">Catalyzes the hydrolysis of inorganic pyrophosphate (PPi) forming two phosphate ions.</text>
</comment>
<dbReference type="CDD" id="cd00412">
    <property type="entry name" value="pyrophosphatase"/>
    <property type="match status" value="1"/>
</dbReference>
<dbReference type="FunFam" id="3.90.80.10:FF:000003">
    <property type="entry name" value="Inorganic pyrophosphatase"/>
    <property type="match status" value="1"/>
</dbReference>
<name>A0A557SX82_9ARCH</name>
<dbReference type="GO" id="GO:0006796">
    <property type="term" value="P:phosphate-containing compound metabolic process"/>
    <property type="evidence" value="ECO:0007669"/>
    <property type="project" value="InterPro"/>
</dbReference>
<keyword evidence="4 7" id="KW-0378">Hydrolase</keyword>
<dbReference type="GO" id="GO:0000287">
    <property type="term" value="F:magnesium ion binding"/>
    <property type="evidence" value="ECO:0007669"/>
    <property type="project" value="UniProtKB-UniRule"/>
</dbReference>
<protein>
    <recommendedName>
        <fullName evidence="7">Inorganic pyrophosphatase</fullName>
        <ecNumber evidence="7">3.6.1.1</ecNumber>
    </recommendedName>
    <alternativeName>
        <fullName evidence="7">Pyrophosphate phospho-hydrolase</fullName>
        <shortName evidence="7">PPase</shortName>
    </alternativeName>
</protein>
<evidence type="ECO:0000256" key="5">
    <source>
        <dbReference type="ARBA" id="ARBA00022842"/>
    </source>
</evidence>
<dbReference type="PANTHER" id="PTHR10286">
    <property type="entry name" value="INORGANIC PYROPHOSPHATASE"/>
    <property type="match status" value="1"/>
</dbReference>
<keyword evidence="2 7" id="KW-0963">Cytoplasm</keyword>
<dbReference type="SUPFAM" id="SSF50324">
    <property type="entry name" value="Inorganic pyrophosphatase"/>
    <property type="match status" value="1"/>
</dbReference>
<organism evidence="8 9">
    <name type="scientific">Candidatus Nitrosocosmicus arcticus</name>
    <dbReference type="NCBI Taxonomy" id="2035267"/>
    <lineage>
        <taxon>Archaea</taxon>
        <taxon>Nitrososphaerota</taxon>
        <taxon>Nitrososphaeria</taxon>
        <taxon>Nitrososphaerales</taxon>
        <taxon>Nitrososphaeraceae</taxon>
        <taxon>Candidatus Nitrosocosmicus</taxon>
    </lineage>
</organism>
<feature type="binding site" evidence="7">
    <location>
        <position position="72"/>
    </location>
    <ligand>
        <name>Mg(2+)</name>
        <dbReference type="ChEBI" id="CHEBI:18420"/>
        <label>1</label>
    </ligand>
</feature>
<dbReference type="InterPro" id="IPR008162">
    <property type="entry name" value="Pyrophosphatase"/>
</dbReference>
<dbReference type="InterPro" id="IPR036649">
    <property type="entry name" value="Pyrophosphatase_sf"/>
</dbReference>
<feature type="binding site" evidence="7">
    <location>
        <position position="36"/>
    </location>
    <ligand>
        <name>substrate</name>
    </ligand>
</feature>
<comment type="catalytic activity">
    <reaction evidence="6 7">
        <text>diphosphate + H2O = 2 phosphate + H(+)</text>
        <dbReference type="Rhea" id="RHEA:24576"/>
        <dbReference type="ChEBI" id="CHEBI:15377"/>
        <dbReference type="ChEBI" id="CHEBI:15378"/>
        <dbReference type="ChEBI" id="CHEBI:33019"/>
        <dbReference type="ChEBI" id="CHEBI:43474"/>
        <dbReference type="EC" id="3.6.1.1"/>
    </reaction>
</comment>
<comment type="cofactor">
    <cofactor evidence="1 7">
        <name>Mg(2+)</name>
        <dbReference type="ChEBI" id="CHEBI:18420"/>
    </cofactor>
</comment>
<comment type="caution">
    <text evidence="8">The sequence shown here is derived from an EMBL/GenBank/DDBJ whole genome shotgun (WGS) entry which is preliminary data.</text>
</comment>
<dbReference type="GO" id="GO:0004427">
    <property type="term" value="F:inorganic diphosphate phosphatase activity"/>
    <property type="evidence" value="ECO:0007669"/>
    <property type="project" value="UniProtKB-UniRule"/>
</dbReference>
<evidence type="ECO:0000313" key="9">
    <source>
        <dbReference type="Proteomes" id="UP000315289"/>
    </source>
</evidence>
<feature type="binding site" evidence="7">
    <location>
        <position position="77"/>
    </location>
    <ligand>
        <name>Mg(2+)</name>
        <dbReference type="ChEBI" id="CHEBI:18420"/>
        <label>2</label>
    </ligand>
</feature>
<feature type="binding site" evidence="7">
    <location>
        <position position="109"/>
    </location>
    <ligand>
        <name>Mg(2+)</name>
        <dbReference type="ChEBI" id="CHEBI:18420"/>
        <label>1</label>
    </ligand>
</feature>
<dbReference type="EMBL" id="VOAH01000004">
    <property type="protein sequence ID" value="TVP41218.1"/>
    <property type="molecule type" value="Genomic_DNA"/>
</dbReference>
<feature type="binding site" evidence="7">
    <location>
        <position position="77"/>
    </location>
    <ligand>
        <name>Mg(2+)</name>
        <dbReference type="ChEBI" id="CHEBI:18420"/>
        <label>1</label>
    </ligand>
</feature>
<evidence type="ECO:0000256" key="4">
    <source>
        <dbReference type="ARBA" id="ARBA00022801"/>
    </source>
</evidence>
<keyword evidence="9" id="KW-1185">Reference proteome</keyword>
<evidence type="ECO:0000256" key="1">
    <source>
        <dbReference type="ARBA" id="ARBA00001946"/>
    </source>
</evidence>
<feature type="binding site" evidence="7">
    <location>
        <position position="62"/>
    </location>
    <ligand>
        <name>substrate</name>
    </ligand>
</feature>
<dbReference type="HAMAP" id="MF_00209">
    <property type="entry name" value="Inorganic_PPase"/>
    <property type="match status" value="1"/>
</dbReference>
<dbReference type="EC" id="3.6.1.1" evidence="7"/>
<dbReference type="NCBIfam" id="NF002317">
    <property type="entry name" value="PRK01250.1"/>
    <property type="match status" value="1"/>
</dbReference>
<evidence type="ECO:0000256" key="6">
    <source>
        <dbReference type="ARBA" id="ARBA00047820"/>
    </source>
</evidence>
<comment type="subunit">
    <text evidence="7">Homohexamer.</text>
</comment>
<reference evidence="8 9" key="1">
    <citation type="journal article" date="2019" name="Front. Microbiol.">
        <title>Ammonia Oxidation by the Arctic Terrestrial Thaumarchaeote Candidatus Nitrosocosmicus arcticus Is Stimulated by Increasing Temperatures.</title>
        <authorList>
            <person name="Alves R.J.E."/>
            <person name="Kerou M."/>
            <person name="Zappe A."/>
            <person name="Bittner R."/>
            <person name="Abby S.S."/>
            <person name="Schmidt H.A."/>
            <person name="Pfeifer K."/>
            <person name="Schleper C."/>
        </authorList>
    </citation>
    <scope>NUCLEOTIDE SEQUENCE [LARGE SCALE GENOMIC DNA]</scope>
    <source>
        <strain evidence="8 9">Kfb</strain>
    </source>
</reference>
<comment type="subcellular location">
    <subcellularLocation>
        <location evidence="7">Cytoplasm</location>
    </subcellularLocation>
</comment>
<keyword evidence="3 7" id="KW-0479">Metal-binding</keyword>
<accession>A0A557SX82</accession>
<dbReference type="GO" id="GO:0005737">
    <property type="term" value="C:cytoplasm"/>
    <property type="evidence" value="ECO:0007669"/>
    <property type="project" value="UniProtKB-SubCell"/>
</dbReference>
<comment type="similarity">
    <text evidence="7">Belongs to the PPase family.</text>
</comment>
<keyword evidence="5 7" id="KW-0460">Magnesium</keyword>
<evidence type="ECO:0000256" key="3">
    <source>
        <dbReference type="ARBA" id="ARBA00022723"/>
    </source>
</evidence>
<feature type="binding site" evidence="7">
    <location>
        <position position="50"/>
    </location>
    <ligand>
        <name>substrate</name>
    </ligand>
</feature>
<dbReference type="Proteomes" id="UP000315289">
    <property type="component" value="Unassembled WGS sequence"/>
</dbReference>
<evidence type="ECO:0000313" key="8">
    <source>
        <dbReference type="EMBL" id="TVP41218.1"/>
    </source>
</evidence>
<dbReference type="PROSITE" id="PS00387">
    <property type="entry name" value="PPASE"/>
    <property type="match status" value="1"/>
</dbReference>
<dbReference type="Gene3D" id="3.90.80.10">
    <property type="entry name" value="Inorganic pyrophosphatase"/>
    <property type="match status" value="1"/>
</dbReference>